<dbReference type="RefSeq" id="WP_106532314.1">
    <property type="nucleotide sequence ID" value="NZ_PYAT01000002.1"/>
</dbReference>
<dbReference type="NCBIfam" id="TIGR00221">
    <property type="entry name" value="nagA"/>
    <property type="match status" value="1"/>
</dbReference>
<dbReference type="Gene3D" id="3.20.20.140">
    <property type="entry name" value="Metal-dependent hydrolases"/>
    <property type="match status" value="1"/>
</dbReference>
<dbReference type="EC" id="3.5.1.25" evidence="2"/>
<name>A0A2P8H620_9BACL</name>
<dbReference type="Proteomes" id="UP000242682">
    <property type="component" value="Unassembled WGS sequence"/>
</dbReference>
<dbReference type="GO" id="GO:0006046">
    <property type="term" value="P:N-acetylglucosamine catabolic process"/>
    <property type="evidence" value="ECO:0007669"/>
    <property type="project" value="TreeGrafter"/>
</dbReference>
<feature type="domain" description="Amidohydrolase-related" evidence="12">
    <location>
        <begin position="55"/>
        <end position="381"/>
    </location>
</feature>
<dbReference type="PANTHER" id="PTHR11113">
    <property type="entry name" value="N-ACETYLGLUCOSAMINE-6-PHOSPHATE DEACETYLASE"/>
    <property type="match status" value="1"/>
</dbReference>
<evidence type="ECO:0000256" key="1">
    <source>
        <dbReference type="ARBA" id="ARBA00010716"/>
    </source>
</evidence>
<dbReference type="SUPFAM" id="SSF51556">
    <property type="entry name" value="Metallo-dependent hydrolases"/>
    <property type="match status" value="1"/>
</dbReference>
<evidence type="ECO:0000256" key="7">
    <source>
        <dbReference type="ARBA" id="ARBA00047647"/>
    </source>
</evidence>
<comment type="cofactor">
    <cofactor evidence="11">
        <name>a divalent metal cation</name>
        <dbReference type="ChEBI" id="CHEBI:60240"/>
    </cofactor>
    <text evidence="11">Binds 1 divalent metal cation per subunit.</text>
</comment>
<evidence type="ECO:0000259" key="12">
    <source>
        <dbReference type="Pfam" id="PF01979"/>
    </source>
</evidence>
<evidence type="ECO:0000256" key="10">
    <source>
        <dbReference type="PIRSR" id="PIRSR038994-1"/>
    </source>
</evidence>
<dbReference type="EMBL" id="PYAT01000002">
    <property type="protein sequence ID" value="PSL41634.1"/>
    <property type="molecule type" value="Genomic_DNA"/>
</dbReference>
<dbReference type="InterPro" id="IPR032466">
    <property type="entry name" value="Metal_Hydrolase"/>
</dbReference>
<dbReference type="InterPro" id="IPR003764">
    <property type="entry name" value="GlcNAc_6-P_deAcase"/>
</dbReference>
<dbReference type="AlphaFoldDB" id="A0A2P8H620"/>
<dbReference type="GO" id="GO:0008448">
    <property type="term" value="F:N-acetylglucosamine-6-phosphate deacetylase activity"/>
    <property type="evidence" value="ECO:0007669"/>
    <property type="project" value="UniProtKB-EC"/>
</dbReference>
<feature type="active site" description="Proton donor/acceptor" evidence="10">
    <location>
        <position position="277"/>
    </location>
</feature>
<evidence type="ECO:0000256" key="2">
    <source>
        <dbReference type="ARBA" id="ARBA00011899"/>
    </source>
</evidence>
<dbReference type="FunFam" id="3.20.20.140:FF:000004">
    <property type="entry name" value="N-acetylglucosamine-6-phosphate deacetylase"/>
    <property type="match status" value="1"/>
</dbReference>
<evidence type="ECO:0000313" key="13">
    <source>
        <dbReference type="EMBL" id="PSL41634.1"/>
    </source>
</evidence>
<keyword evidence="6 9" id="KW-0119">Carbohydrate metabolism</keyword>
<dbReference type="CDD" id="cd00854">
    <property type="entry name" value="NagA"/>
    <property type="match status" value="1"/>
</dbReference>
<evidence type="ECO:0000256" key="4">
    <source>
        <dbReference type="ARBA" id="ARBA00022723"/>
    </source>
</evidence>
<feature type="binding site" evidence="11">
    <location>
        <position position="198"/>
    </location>
    <ligand>
        <name>Zn(2+)</name>
        <dbReference type="ChEBI" id="CHEBI:29105"/>
    </ligand>
</feature>
<sequence length="389" mass="41542">MANTILISAITIVDAASGTFTGDIFIENGKIIEVAARIDRNADIHIDAANKNWNALPGFIDVHIHGAAGFDAMDATQEALAGIAAALPKEGTTSFLATTMTQSESAISKALQNASRFAASEGQAEMLGVHLEGPFISTKRAGAQPLEHITEPSIEQFSRWQKKSGDRIKLVTVAPEVENGLDFIEAIAKSGVVPSIGHTDATFENVQEAVQKGASHVTHLYNQMSPLHHRNPGVVGASLLENALTVELIADFIHSHPKSVELAFRQKGAGRMMLITDAMRAKGLEPGMYDLGGQEVRVTEKDARLSDGTLAGSILTMDEAVKNVAELTGCTLSELVAMTSANAAKELRLEQKGSIEKGKDADITILDEQFNVQLTICRGTIAYSKEELS</sequence>
<keyword evidence="5 9" id="KW-0378">Hydrolase</keyword>
<dbReference type="GO" id="GO:0046872">
    <property type="term" value="F:metal ion binding"/>
    <property type="evidence" value="ECO:0007669"/>
    <property type="project" value="UniProtKB-KW"/>
</dbReference>
<organism evidence="13 14">
    <name type="scientific">Planomicrobium soli</name>
    <dbReference type="NCBI Taxonomy" id="1176648"/>
    <lineage>
        <taxon>Bacteria</taxon>
        <taxon>Bacillati</taxon>
        <taxon>Bacillota</taxon>
        <taxon>Bacilli</taxon>
        <taxon>Bacillales</taxon>
        <taxon>Caryophanaceae</taxon>
        <taxon>Planomicrobium</taxon>
    </lineage>
</organism>
<dbReference type="OrthoDB" id="9776488at2"/>
<keyword evidence="14" id="KW-1185">Reference proteome</keyword>
<evidence type="ECO:0000256" key="8">
    <source>
        <dbReference type="ARBA" id="ARBA00060590"/>
    </source>
</evidence>
<dbReference type="PANTHER" id="PTHR11113:SF14">
    <property type="entry name" value="N-ACETYLGLUCOSAMINE-6-PHOSPHATE DEACETYLASE"/>
    <property type="match status" value="1"/>
</dbReference>
<gene>
    <name evidence="13" type="ORF">B0H99_102318</name>
</gene>
<keyword evidence="4 11" id="KW-0479">Metal-binding</keyword>
<evidence type="ECO:0000313" key="14">
    <source>
        <dbReference type="Proteomes" id="UP000242682"/>
    </source>
</evidence>
<evidence type="ECO:0000256" key="11">
    <source>
        <dbReference type="PIRSR" id="PIRSR038994-3"/>
    </source>
</evidence>
<evidence type="ECO:0000256" key="9">
    <source>
        <dbReference type="PIRNR" id="PIRNR038994"/>
    </source>
</evidence>
<dbReference type="InterPro" id="IPR006680">
    <property type="entry name" value="Amidohydro-rel"/>
</dbReference>
<accession>A0A2P8H620</accession>
<feature type="binding site" evidence="11">
    <location>
        <position position="219"/>
    </location>
    <ligand>
        <name>Zn(2+)</name>
        <dbReference type="ChEBI" id="CHEBI:29105"/>
    </ligand>
</feature>
<evidence type="ECO:0000256" key="6">
    <source>
        <dbReference type="ARBA" id="ARBA00023277"/>
    </source>
</evidence>
<comment type="caution">
    <text evidence="13">The sequence shown here is derived from an EMBL/GenBank/DDBJ whole genome shotgun (WGS) entry which is preliminary data.</text>
</comment>
<comment type="pathway">
    <text evidence="8">Amino-sugar metabolism; N-acetylneuraminate degradation; D-fructose 6-phosphate from N-acetylneuraminate: step 4/5.</text>
</comment>
<proteinExistence type="inferred from homology"/>
<comment type="catalytic activity">
    <reaction evidence="7">
        <text>N-acetyl-D-glucosamine 6-phosphate + H2O = D-glucosamine 6-phosphate + acetate</text>
        <dbReference type="Rhea" id="RHEA:22936"/>
        <dbReference type="ChEBI" id="CHEBI:15377"/>
        <dbReference type="ChEBI" id="CHEBI:30089"/>
        <dbReference type="ChEBI" id="CHEBI:57513"/>
        <dbReference type="ChEBI" id="CHEBI:58725"/>
        <dbReference type="EC" id="3.5.1.25"/>
    </reaction>
</comment>
<dbReference type="Pfam" id="PF01979">
    <property type="entry name" value="Amidohydro_1"/>
    <property type="match status" value="1"/>
</dbReference>
<protein>
    <recommendedName>
        <fullName evidence="3">N-acetylglucosamine-6-phosphate deacetylase</fullName>
        <ecNumber evidence="2">3.5.1.25</ecNumber>
    </recommendedName>
</protein>
<evidence type="ECO:0000256" key="3">
    <source>
        <dbReference type="ARBA" id="ARBA00018029"/>
    </source>
</evidence>
<reference evidence="13 14" key="1">
    <citation type="submission" date="2018-03" db="EMBL/GenBank/DDBJ databases">
        <title>Genomic Encyclopedia of Type Strains, Phase III (KMG-III): the genomes of soil and plant-associated and newly described type strains.</title>
        <authorList>
            <person name="Whitman W."/>
        </authorList>
    </citation>
    <scope>NUCLEOTIDE SEQUENCE [LARGE SCALE GENOMIC DNA]</scope>
    <source>
        <strain evidence="13 14">CGMCC 1.12259</strain>
    </source>
</reference>
<dbReference type="SUPFAM" id="SSF51338">
    <property type="entry name" value="Composite domain of metallo-dependent hydrolases"/>
    <property type="match status" value="1"/>
</dbReference>
<dbReference type="PIRSF" id="PIRSF038994">
    <property type="entry name" value="NagA"/>
    <property type="match status" value="1"/>
</dbReference>
<dbReference type="Gene3D" id="2.30.40.10">
    <property type="entry name" value="Urease, subunit C, domain 1"/>
    <property type="match status" value="1"/>
</dbReference>
<evidence type="ECO:0000256" key="5">
    <source>
        <dbReference type="ARBA" id="ARBA00022801"/>
    </source>
</evidence>
<dbReference type="InterPro" id="IPR011059">
    <property type="entry name" value="Metal-dep_hydrolase_composite"/>
</dbReference>
<feature type="binding site" evidence="11">
    <location>
        <position position="132"/>
    </location>
    <ligand>
        <name>Zn(2+)</name>
        <dbReference type="ChEBI" id="CHEBI:29105"/>
    </ligand>
</feature>
<comment type="similarity">
    <text evidence="1 9">Belongs to the metallo-dependent hydrolases superfamily. NagA family.</text>
</comment>